<name>A0ACD5DCY9_9LACO</name>
<sequence length="67" mass="7472">MNNIQLWKKISELLNEQNISVYALAKSIGVPTVSLFNIKNGSSKNPSVFLIAKIAKKLHVSLDDLIY</sequence>
<keyword evidence="2" id="KW-1185">Reference proteome</keyword>
<evidence type="ECO:0000313" key="2">
    <source>
        <dbReference type="Proteomes" id="UP001149860"/>
    </source>
</evidence>
<organism evidence="1 2">
    <name type="scientific">Lentilactobacillus terminaliae</name>
    <dbReference type="NCBI Taxonomy" id="3003483"/>
    <lineage>
        <taxon>Bacteria</taxon>
        <taxon>Bacillati</taxon>
        <taxon>Bacillota</taxon>
        <taxon>Bacilli</taxon>
        <taxon>Lactobacillales</taxon>
        <taxon>Lactobacillaceae</taxon>
        <taxon>Lentilactobacillus</taxon>
    </lineage>
</organism>
<accession>A0ACD5DCY9</accession>
<dbReference type="Proteomes" id="UP001149860">
    <property type="component" value="Chromosome"/>
</dbReference>
<dbReference type="EMBL" id="CP168151">
    <property type="protein sequence ID" value="XFD39251.1"/>
    <property type="molecule type" value="Genomic_DNA"/>
</dbReference>
<protein>
    <submittedName>
        <fullName evidence="1">Helix-turn-helix domain-containing protein</fullName>
    </submittedName>
</protein>
<proteinExistence type="predicted"/>
<gene>
    <name evidence="1" type="ORF">O0236_007380</name>
</gene>
<reference evidence="1" key="1">
    <citation type="submission" date="2024-08" db="EMBL/GenBank/DDBJ databases">
        <title>Lentilactobacillus sp. nov., isolated from tree bark.</title>
        <authorList>
            <person name="Phuengjayaem S."/>
            <person name="Tanasupawat S."/>
        </authorList>
    </citation>
    <scope>NUCLEOTIDE SEQUENCE</scope>
    <source>
        <strain evidence="1">SPB1-3</strain>
    </source>
</reference>
<evidence type="ECO:0000313" key="1">
    <source>
        <dbReference type="EMBL" id="XFD39251.1"/>
    </source>
</evidence>